<dbReference type="Proteomes" id="UP000177515">
    <property type="component" value="Chromosome 2"/>
</dbReference>
<accession>A0ABM6FDB7</accession>
<protein>
    <submittedName>
        <fullName evidence="1">Uncharacterized protein</fullName>
    </submittedName>
</protein>
<reference evidence="1 2" key="1">
    <citation type="submission" date="2016-10" db="EMBL/GenBank/DDBJ databases">
        <title>Complete genome sequences of three Cupriavidus strains isolated from various Malaysian environments.</title>
        <authorList>
            <person name="Abdullah A.A.-A."/>
            <person name="Shafie N.A.H."/>
            <person name="Lau N.S."/>
        </authorList>
    </citation>
    <scope>NUCLEOTIDE SEQUENCE [LARGE SCALE GENOMIC DNA]</scope>
    <source>
        <strain evidence="1 2">USMAA1020</strain>
    </source>
</reference>
<gene>
    <name evidence="1" type="ORF">BKK80_28900</name>
</gene>
<organism evidence="1 2">
    <name type="scientific">Cupriavidus malaysiensis</name>
    <dbReference type="NCBI Taxonomy" id="367825"/>
    <lineage>
        <taxon>Bacteria</taxon>
        <taxon>Pseudomonadati</taxon>
        <taxon>Pseudomonadota</taxon>
        <taxon>Betaproteobacteria</taxon>
        <taxon>Burkholderiales</taxon>
        <taxon>Burkholderiaceae</taxon>
        <taxon>Cupriavidus</taxon>
    </lineage>
</organism>
<dbReference type="EMBL" id="CP017755">
    <property type="protein sequence ID" value="AOZ09730.1"/>
    <property type="molecule type" value="Genomic_DNA"/>
</dbReference>
<proteinExistence type="predicted"/>
<name>A0ABM6FDB7_9BURK</name>
<evidence type="ECO:0000313" key="2">
    <source>
        <dbReference type="Proteomes" id="UP000177515"/>
    </source>
</evidence>
<dbReference type="RefSeq" id="WP_071072294.1">
    <property type="nucleotide sequence ID" value="NZ_CP017755.1"/>
</dbReference>
<sequence length="124" mass="12816">MAKSTAKPMNCPREFARSASVHQLAGVAPDARANGTPLPCANDLIDLLNTTQAIAYGIEAVTRALINDEAANDAGEPAMLDKTTTDALQGLVAAAARTLAEQAARISDAIQEAAARQQCIEAGQ</sequence>
<evidence type="ECO:0000313" key="1">
    <source>
        <dbReference type="EMBL" id="AOZ09730.1"/>
    </source>
</evidence>
<keyword evidence="2" id="KW-1185">Reference proteome</keyword>